<proteinExistence type="predicted"/>
<evidence type="ECO:0000313" key="1">
    <source>
        <dbReference type="EMBL" id="KAH8025246.1"/>
    </source>
</evidence>
<dbReference type="Proteomes" id="UP000821866">
    <property type="component" value="Unassembled WGS sequence"/>
</dbReference>
<dbReference type="AlphaFoldDB" id="A0A9J6DTG4"/>
<evidence type="ECO:0000313" key="2">
    <source>
        <dbReference type="Proteomes" id="UP000821866"/>
    </source>
</evidence>
<organism evidence="1 2">
    <name type="scientific">Rhipicephalus microplus</name>
    <name type="common">Cattle tick</name>
    <name type="synonym">Boophilus microplus</name>
    <dbReference type="NCBI Taxonomy" id="6941"/>
    <lineage>
        <taxon>Eukaryota</taxon>
        <taxon>Metazoa</taxon>
        <taxon>Ecdysozoa</taxon>
        <taxon>Arthropoda</taxon>
        <taxon>Chelicerata</taxon>
        <taxon>Arachnida</taxon>
        <taxon>Acari</taxon>
        <taxon>Parasitiformes</taxon>
        <taxon>Ixodida</taxon>
        <taxon>Ixodoidea</taxon>
        <taxon>Ixodidae</taxon>
        <taxon>Rhipicephalinae</taxon>
        <taxon>Rhipicephalus</taxon>
        <taxon>Boophilus</taxon>
    </lineage>
</organism>
<protein>
    <submittedName>
        <fullName evidence="1">Uncharacterized protein</fullName>
    </submittedName>
</protein>
<keyword evidence="2" id="KW-1185">Reference proteome</keyword>
<comment type="caution">
    <text evidence="1">The sequence shown here is derived from an EMBL/GenBank/DDBJ whole genome shotgun (WGS) entry which is preliminary data.</text>
</comment>
<sequence>MENAFGFRAIAEKDGFKSVDDALLHLAAEEKVQNYHSSKSNKELPSVQALSVVRADFSSHHLPSSLPSLLSPSAHPKGWWALKTPTMPGCWQVVDADDDDEDVQACHSIFEFTLGSRLRGPGRSRN</sequence>
<gene>
    <name evidence="1" type="ORF">HPB51_005442</name>
</gene>
<dbReference type="EMBL" id="JABSTU010000007">
    <property type="protein sequence ID" value="KAH8025246.1"/>
    <property type="molecule type" value="Genomic_DNA"/>
</dbReference>
<name>A0A9J6DTG4_RHIMP</name>
<reference evidence="1" key="1">
    <citation type="journal article" date="2020" name="Cell">
        <title>Large-Scale Comparative Analyses of Tick Genomes Elucidate Their Genetic Diversity and Vector Capacities.</title>
        <authorList>
            <consortium name="Tick Genome and Microbiome Consortium (TIGMIC)"/>
            <person name="Jia N."/>
            <person name="Wang J."/>
            <person name="Shi W."/>
            <person name="Du L."/>
            <person name="Sun Y."/>
            <person name="Zhan W."/>
            <person name="Jiang J.F."/>
            <person name="Wang Q."/>
            <person name="Zhang B."/>
            <person name="Ji P."/>
            <person name="Bell-Sakyi L."/>
            <person name="Cui X.M."/>
            <person name="Yuan T.T."/>
            <person name="Jiang B.G."/>
            <person name="Yang W.F."/>
            <person name="Lam T.T."/>
            <person name="Chang Q.C."/>
            <person name="Ding S.J."/>
            <person name="Wang X.J."/>
            <person name="Zhu J.G."/>
            <person name="Ruan X.D."/>
            <person name="Zhao L."/>
            <person name="Wei J.T."/>
            <person name="Ye R.Z."/>
            <person name="Que T.C."/>
            <person name="Du C.H."/>
            <person name="Zhou Y.H."/>
            <person name="Cheng J.X."/>
            <person name="Dai P.F."/>
            <person name="Guo W.B."/>
            <person name="Han X.H."/>
            <person name="Huang E.J."/>
            <person name="Li L.F."/>
            <person name="Wei W."/>
            <person name="Gao Y.C."/>
            <person name="Liu J.Z."/>
            <person name="Shao H.Z."/>
            <person name="Wang X."/>
            <person name="Wang C.C."/>
            <person name="Yang T.C."/>
            <person name="Huo Q.B."/>
            <person name="Li W."/>
            <person name="Chen H.Y."/>
            <person name="Chen S.E."/>
            <person name="Zhou L.G."/>
            <person name="Ni X.B."/>
            <person name="Tian J.H."/>
            <person name="Sheng Y."/>
            <person name="Liu T."/>
            <person name="Pan Y.S."/>
            <person name="Xia L.Y."/>
            <person name="Li J."/>
            <person name="Zhao F."/>
            <person name="Cao W.C."/>
        </authorList>
    </citation>
    <scope>NUCLEOTIDE SEQUENCE</scope>
    <source>
        <strain evidence="1">Rmic-2018</strain>
    </source>
</reference>
<reference evidence="1" key="2">
    <citation type="submission" date="2021-09" db="EMBL/GenBank/DDBJ databases">
        <authorList>
            <person name="Jia N."/>
            <person name="Wang J."/>
            <person name="Shi W."/>
            <person name="Du L."/>
            <person name="Sun Y."/>
            <person name="Zhan W."/>
            <person name="Jiang J."/>
            <person name="Wang Q."/>
            <person name="Zhang B."/>
            <person name="Ji P."/>
            <person name="Sakyi L.B."/>
            <person name="Cui X."/>
            <person name="Yuan T."/>
            <person name="Jiang B."/>
            <person name="Yang W."/>
            <person name="Lam T.T.-Y."/>
            <person name="Chang Q."/>
            <person name="Ding S."/>
            <person name="Wang X."/>
            <person name="Zhu J."/>
            <person name="Ruan X."/>
            <person name="Zhao L."/>
            <person name="Wei J."/>
            <person name="Que T."/>
            <person name="Du C."/>
            <person name="Cheng J."/>
            <person name="Dai P."/>
            <person name="Han X."/>
            <person name="Huang E."/>
            <person name="Gao Y."/>
            <person name="Liu J."/>
            <person name="Shao H."/>
            <person name="Ye R."/>
            <person name="Li L."/>
            <person name="Wei W."/>
            <person name="Wang X."/>
            <person name="Wang C."/>
            <person name="Huo Q."/>
            <person name="Li W."/>
            <person name="Guo W."/>
            <person name="Chen H."/>
            <person name="Chen S."/>
            <person name="Zhou L."/>
            <person name="Zhou L."/>
            <person name="Ni X."/>
            <person name="Tian J."/>
            <person name="Zhou Y."/>
            <person name="Sheng Y."/>
            <person name="Liu T."/>
            <person name="Pan Y."/>
            <person name="Xia L."/>
            <person name="Li J."/>
            <person name="Zhao F."/>
            <person name="Cao W."/>
        </authorList>
    </citation>
    <scope>NUCLEOTIDE SEQUENCE</scope>
    <source>
        <strain evidence="1">Rmic-2018</strain>
        <tissue evidence="1">Larvae</tissue>
    </source>
</reference>
<accession>A0A9J6DTG4</accession>